<dbReference type="STRING" id="4555.A0A368QAH5"/>
<dbReference type="OrthoDB" id="654694at2759"/>
<dbReference type="PANTHER" id="PTHR47389">
    <property type="entry name" value="OS09G0436400 PROTEIN"/>
    <property type="match status" value="1"/>
</dbReference>
<evidence type="ECO:0008006" key="2">
    <source>
        <dbReference type="Google" id="ProtNLM"/>
    </source>
</evidence>
<dbReference type="InterPro" id="IPR009003">
    <property type="entry name" value="Peptidase_S1_PA"/>
</dbReference>
<reference evidence="1" key="2">
    <citation type="submission" date="2015-07" db="EMBL/GenBank/DDBJ databases">
        <authorList>
            <person name="Noorani M."/>
        </authorList>
    </citation>
    <scope>NUCLEOTIDE SEQUENCE</scope>
    <source>
        <strain evidence="1">Yugu1</strain>
    </source>
</reference>
<dbReference type="AlphaFoldDB" id="A0A368QAH5"/>
<dbReference type="SUPFAM" id="SSF50494">
    <property type="entry name" value="Trypsin-like serine proteases"/>
    <property type="match status" value="1"/>
</dbReference>
<proteinExistence type="predicted"/>
<sequence length="260" mass="29315">MCNLHYNIAIVTIKFPGSRIYLPVVELSDLPECYSLQPRPVVALGRDMYSKDFQMRCGELVRTNSELDCNELLCQSFIGGPVMDFERRVLGITFSYRETTPFLPVEIAARCLKYYKQSKTLPWLRIRGQALHTLDLYVLESIWCKFSEPPSGVLVNKICGLSAEKCGGIAVGDVISQLDGVNLCSVAQFSAIFLDKMVDATGTQNTVTLQAVVHRPTDQTTFVAKLNVQHVASDECDKSFQNRWMRGRSYGSREHFAVRR</sequence>
<evidence type="ECO:0000313" key="1">
    <source>
        <dbReference type="EMBL" id="RCV14873.1"/>
    </source>
</evidence>
<dbReference type="PANTHER" id="PTHR47389:SF6">
    <property type="entry name" value="OS09G0436300 PROTEIN"/>
    <property type="match status" value="1"/>
</dbReference>
<gene>
    <name evidence="1" type="ORF">SETIT_3G013600v2</name>
</gene>
<reference evidence="1" key="1">
    <citation type="journal article" date="2012" name="Nat. Biotechnol.">
        <title>Reference genome sequence of the model plant Setaria.</title>
        <authorList>
            <person name="Bennetzen J.L."/>
            <person name="Schmutz J."/>
            <person name="Wang H."/>
            <person name="Percifield R."/>
            <person name="Hawkins J."/>
            <person name="Pontaroli A.C."/>
            <person name="Estep M."/>
            <person name="Feng L."/>
            <person name="Vaughn J.N."/>
            <person name="Grimwood J."/>
            <person name="Jenkins J."/>
            <person name="Barry K."/>
            <person name="Lindquist E."/>
            <person name="Hellsten U."/>
            <person name="Deshpande S."/>
            <person name="Wang X."/>
            <person name="Wu X."/>
            <person name="Mitros T."/>
            <person name="Triplett J."/>
            <person name="Yang X."/>
            <person name="Ye C.Y."/>
            <person name="Mauro-Herrera M."/>
            <person name="Wang L."/>
            <person name="Li P."/>
            <person name="Sharma M."/>
            <person name="Sharma R."/>
            <person name="Ronald P.C."/>
            <person name="Panaud O."/>
            <person name="Kellogg E.A."/>
            <person name="Brutnell T.P."/>
            <person name="Doust A.N."/>
            <person name="Tuskan G.A."/>
            <person name="Rokhsar D."/>
            <person name="Devos K.M."/>
        </authorList>
    </citation>
    <scope>NUCLEOTIDE SEQUENCE [LARGE SCALE GENOMIC DNA]</scope>
    <source>
        <strain evidence="1">Yugu1</strain>
    </source>
</reference>
<dbReference type="EMBL" id="CM003530">
    <property type="protein sequence ID" value="RCV14873.1"/>
    <property type="molecule type" value="Genomic_DNA"/>
</dbReference>
<protein>
    <recommendedName>
        <fullName evidence="2">PDZ domain-containing protein</fullName>
    </recommendedName>
</protein>
<organism evidence="1">
    <name type="scientific">Setaria italica</name>
    <name type="common">Foxtail millet</name>
    <name type="synonym">Panicum italicum</name>
    <dbReference type="NCBI Taxonomy" id="4555"/>
    <lineage>
        <taxon>Eukaryota</taxon>
        <taxon>Viridiplantae</taxon>
        <taxon>Streptophyta</taxon>
        <taxon>Embryophyta</taxon>
        <taxon>Tracheophyta</taxon>
        <taxon>Spermatophyta</taxon>
        <taxon>Magnoliopsida</taxon>
        <taxon>Liliopsida</taxon>
        <taxon>Poales</taxon>
        <taxon>Poaceae</taxon>
        <taxon>PACMAD clade</taxon>
        <taxon>Panicoideae</taxon>
        <taxon>Panicodae</taxon>
        <taxon>Paniceae</taxon>
        <taxon>Cenchrinae</taxon>
        <taxon>Setaria</taxon>
    </lineage>
</organism>
<accession>A0A368QAH5</accession>
<name>A0A368QAH5_SETIT</name>